<organism evidence="9 10">
    <name type="scientific">Blautia intestinalis</name>
    <dbReference type="NCBI Taxonomy" id="2763028"/>
    <lineage>
        <taxon>Bacteria</taxon>
        <taxon>Bacillati</taxon>
        <taxon>Bacillota</taxon>
        <taxon>Clostridia</taxon>
        <taxon>Lachnospirales</taxon>
        <taxon>Lachnospiraceae</taxon>
        <taxon>Blautia</taxon>
    </lineage>
</organism>
<keyword evidence="3" id="KW-1003">Cell membrane</keyword>
<name>A0ABR7I2T7_9FIRM</name>
<dbReference type="CDD" id="cd06579">
    <property type="entry name" value="TM_PBP1_transp_AraH_like"/>
    <property type="match status" value="1"/>
</dbReference>
<keyword evidence="2" id="KW-0813">Transport</keyword>
<evidence type="ECO:0000256" key="8">
    <source>
        <dbReference type="SAM" id="Phobius"/>
    </source>
</evidence>
<keyword evidence="7 8" id="KW-0472">Membrane</keyword>
<evidence type="ECO:0000256" key="7">
    <source>
        <dbReference type="ARBA" id="ARBA00023136"/>
    </source>
</evidence>
<accession>A0ABR7I2T7</accession>
<protein>
    <submittedName>
        <fullName evidence="9">ABC transporter permease</fullName>
    </submittedName>
</protein>
<keyword evidence="4" id="KW-0997">Cell inner membrane</keyword>
<dbReference type="RefSeq" id="WP_118039930.1">
    <property type="nucleotide sequence ID" value="NZ_JACOQE010000005.1"/>
</dbReference>
<dbReference type="InterPro" id="IPR001851">
    <property type="entry name" value="ABC_transp_permease"/>
</dbReference>
<dbReference type="Proteomes" id="UP000633936">
    <property type="component" value="Unassembled WGS sequence"/>
</dbReference>
<dbReference type="PANTHER" id="PTHR32196">
    <property type="entry name" value="ABC TRANSPORTER PERMEASE PROTEIN YPHD-RELATED-RELATED"/>
    <property type="match status" value="1"/>
</dbReference>
<feature type="transmembrane region" description="Helical" evidence="8">
    <location>
        <begin position="128"/>
        <end position="146"/>
    </location>
</feature>
<evidence type="ECO:0000313" key="9">
    <source>
        <dbReference type="EMBL" id="MBC5740823.1"/>
    </source>
</evidence>
<feature type="transmembrane region" description="Helical" evidence="8">
    <location>
        <begin position="70"/>
        <end position="88"/>
    </location>
</feature>
<evidence type="ECO:0000256" key="2">
    <source>
        <dbReference type="ARBA" id="ARBA00022448"/>
    </source>
</evidence>
<comment type="subcellular location">
    <subcellularLocation>
        <location evidence="1">Cell membrane</location>
        <topology evidence="1">Multi-pass membrane protein</topology>
    </subcellularLocation>
</comment>
<reference evidence="9 10" key="1">
    <citation type="submission" date="2020-08" db="EMBL/GenBank/DDBJ databases">
        <title>Genome public.</title>
        <authorList>
            <person name="Liu C."/>
            <person name="Sun Q."/>
        </authorList>
    </citation>
    <scope>NUCLEOTIDE SEQUENCE [LARGE SCALE GENOMIC DNA]</scope>
    <source>
        <strain evidence="9 10">27-44</strain>
    </source>
</reference>
<evidence type="ECO:0000256" key="4">
    <source>
        <dbReference type="ARBA" id="ARBA00022519"/>
    </source>
</evidence>
<keyword evidence="6 8" id="KW-1133">Transmembrane helix</keyword>
<evidence type="ECO:0000256" key="6">
    <source>
        <dbReference type="ARBA" id="ARBA00022989"/>
    </source>
</evidence>
<evidence type="ECO:0000313" key="10">
    <source>
        <dbReference type="Proteomes" id="UP000633936"/>
    </source>
</evidence>
<dbReference type="EMBL" id="JACOQE010000005">
    <property type="protein sequence ID" value="MBC5740823.1"/>
    <property type="molecule type" value="Genomic_DNA"/>
</dbReference>
<feature type="transmembrane region" description="Helical" evidence="8">
    <location>
        <begin position="248"/>
        <end position="279"/>
    </location>
</feature>
<evidence type="ECO:0000256" key="3">
    <source>
        <dbReference type="ARBA" id="ARBA00022475"/>
    </source>
</evidence>
<feature type="transmembrane region" description="Helical" evidence="8">
    <location>
        <begin position="16"/>
        <end position="36"/>
    </location>
</feature>
<evidence type="ECO:0000256" key="1">
    <source>
        <dbReference type="ARBA" id="ARBA00004651"/>
    </source>
</evidence>
<feature type="transmembrane region" description="Helical" evidence="8">
    <location>
        <begin position="158"/>
        <end position="181"/>
    </location>
</feature>
<keyword evidence="10" id="KW-1185">Reference proteome</keyword>
<evidence type="ECO:0000256" key="5">
    <source>
        <dbReference type="ARBA" id="ARBA00022692"/>
    </source>
</evidence>
<feature type="transmembrane region" description="Helical" evidence="8">
    <location>
        <begin position="42"/>
        <end position="63"/>
    </location>
</feature>
<feature type="transmembrane region" description="Helical" evidence="8">
    <location>
        <begin position="214"/>
        <end position="236"/>
    </location>
</feature>
<proteinExistence type="predicted"/>
<dbReference type="Pfam" id="PF02653">
    <property type="entry name" value="BPD_transp_2"/>
    <property type="match status" value="1"/>
</dbReference>
<feature type="transmembrane region" description="Helical" evidence="8">
    <location>
        <begin position="94"/>
        <end position="116"/>
    </location>
</feature>
<sequence>MSENKVAKKPVSVKKYFPFILLFVLVVIFSIGNPRFFTIKNFLTIAQQMVVTLIAAYGMLYVIVEGSIDLSVGGIVALSAIAVAKTVGVLGGFAVIPAVLVGILCGAINGCCYTFLKIPTFITTMATMTAFRGIVLIITGGAQIMITDKRFIGLFNGSYLPSIPNNVIMVIIITVIMWYIYNNFAFSREVRAVGGAEKVATLAGIRVNKIKVQVFILCGALAGLAGCFQAARSYAATPTMGDGMEMDVIAAVVLGGTPMSGGIGSVLTTVLGALIMCILSNGMNIIGLSADVQKVVKGIILIFAVCMTVDRKRMGVIK</sequence>
<dbReference type="PANTHER" id="PTHR32196:SF21">
    <property type="entry name" value="ABC TRANSPORTER PERMEASE PROTEIN YPHD-RELATED"/>
    <property type="match status" value="1"/>
</dbReference>
<gene>
    <name evidence="9" type="ORF">H8Z79_10240</name>
</gene>
<keyword evidence="5 8" id="KW-0812">Transmembrane</keyword>
<comment type="caution">
    <text evidence="9">The sequence shown here is derived from an EMBL/GenBank/DDBJ whole genome shotgun (WGS) entry which is preliminary data.</text>
</comment>